<gene>
    <name evidence="1" type="ORF">E1A91_D07G013900v1</name>
</gene>
<dbReference type="AlphaFoldDB" id="A0A5D2U2K8"/>
<accession>A0A5D2U2K8</accession>
<dbReference type="EMBL" id="CM017655">
    <property type="protein sequence ID" value="TYI71787.1"/>
    <property type="molecule type" value="Genomic_DNA"/>
</dbReference>
<dbReference type="Proteomes" id="UP000323597">
    <property type="component" value="Chromosome D07"/>
</dbReference>
<proteinExistence type="predicted"/>
<evidence type="ECO:0000313" key="2">
    <source>
        <dbReference type="Proteomes" id="UP000323597"/>
    </source>
</evidence>
<keyword evidence="2" id="KW-1185">Reference proteome</keyword>
<evidence type="ECO:0000313" key="1">
    <source>
        <dbReference type="EMBL" id="TYI71787.1"/>
    </source>
</evidence>
<reference evidence="1 2" key="1">
    <citation type="submission" date="2019-07" db="EMBL/GenBank/DDBJ databases">
        <title>WGS assembly of Gossypium mustelinum.</title>
        <authorList>
            <person name="Chen Z.J."/>
            <person name="Sreedasyam A."/>
            <person name="Ando A."/>
            <person name="Song Q."/>
            <person name="De L."/>
            <person name="Hulse-Kemp A."/>
            <person name="Ding M."/>
            <person name="Ye W."/>
            <person name="Kirkbride R."/>
            <person name="Jenkins J."/>
            <person name="Plott C."/>
            <person name="Lovell J."/>
            <person name="Lin Y.-M."/>
            <person name="Vaughn R."/>
            <person name="Liu B."/>
            <person name="Li W."/>
            <person name="Simpson S."/>
            <person name="Scheffler B."/>
            <person name="Saski C."/>
            <person name="Grover C."/>
            <person name="Hu G."/>
            <person name="Conover J."/>
            <person name="Carlson J."/>
            <person name="Shu S."/>
            <person name="Boston L."/>
            <person name="Williams M."/>
            <person name="Peterson D."/>
            <person name="Mcgee K."/>
            <person name="Jones D."/>
            <person name="Wendel J."/>
            <person name="Stelly D."/>
            <person name="Grimwood J."/>
            <person name="Schmutz J."/>
        </authorList>
    </citation>
    <scope>NUCLEOTIDE SEQUENCE [LARGE SCALE GENOMIC DNA]</scope>
    <source>
        <strain evidence="1">1408120.09</strain>
    </source>
</reference>
<name>A0A5D2U2K8_GOSMU</name>
<organism evidence="1 2">
    <name type="scientific">Gossypium mustelinum</name>
    <name type="common">Cotton</name>
    <name type="synonym">Gossypium caicoense</name>
    <dbReference type="NCBI Taxonomy" id="34275"/>
    <lineage>
        <taxon>Eukaryota</taxon>
        <taxon>Viridiplantae</taxon>
        <taxon>Streptophyta</taxon>
        <taxon>Embryophyta</taxon>
        <taxon>Tracheophyta</taxon>
        <taxon>Spermatophyta</taxon>
        <taxon>Magnoliopsida</taxon>
        <taxon>eudicotyledons</taxon>
        <taxon>Gunneridae</taxon>
        <taxon>Pentapetalae</taxon>
        <taxon>rosids</taxon>
        <taxon>malvids</taxon>
        <taxon>Malvales</taxon>
        <taxon>Malvaceae</taxon>
        <taxon>Malvoideae</taxon>
        <taxon>Gossypium</taxon>
    </lineage>
</organism>
<protein>
    <submittedName>
        <fullName evidence="1">Uncharacterized protein</fullName>
    </submittedName>
</protein>
<sequence>MPATASRSYTKMSSHASAFAKYLQATPVPSKLFFIPSKSGLRKSGFYVLKRQRGKEGG</sequence>